<organism evidence="1 2">
    <name type="scientific">Linum trigynum</name>
    <dbReference type="NCBI Taxonomy" id="586398"/>
    <lineage>
        <taxon>Eukaryota</taxon>
        <taxon>Viridiplantae</taxon>
        <taxon>Streptophyta</taxon>
        <taxon>Embryophyta</taxon>
        <taxon>Tracheophyta</taxon>
        <taxon>Spermatophyta</taxon>
        <taxon>Magnoliopsida</taxon>
        <taxon>eudicotyledons</taxon>
        <taxon>Gunneridae</taxon>
        <taxon>Pentapetalae</taxon>
        <taxon>rosids</taxon>
        <taxon>fabids</taxon>
        <taxon>Malpighiales</taxon>
        <taxon>Linaceae</taxon>
        <taxon>Linum</taxon>
    </lineage>
</organism>
<accession>A0AAV2CGX2</accession>
<evidence type="ECO:0000313" key="2">
    <source>
        <dbReference type="Proteomes" id="UP001497516"/>
    </source>
</evidence>
<protein>
    <submittedName>
        <fullName evidence="1">Uncharacterized protein</fullName>
    </submittedName>
</protein>
<dbReference type="EMBL" id="OZ034813">
    <property type="protein sequence ID" value="CAL1355780.1"/>
    <property type="molecule type" value="Genomic_DNA"/>
</dbReference>
<dbReference type="Proteomes" id="UP001497516">
    <property type="component" value="Chromosome 1"/>
</dbReference>
<keyword evidence="2" id="KW-1185">Reference proteome</keyword>
<proteinExistence type="predicted"/>
<name>A0AAV2CGX2_9ROSI</name>
<dbReference type="AlphaFoldDB" id="A0AAV2CGX2"/>
<reference evidence="1 2" key="1">
    <citation type="submission" date="2024-04" db="EMBL/GenBank/DDBJ databases">
        <authorList>
            <person name="Fracassetti M."/>
        </authorList>
    </citation>
    <scope>NUCLEOTIDE SEQUENCE [LARGE SCALE GENOMIC DNA]</scope>
</reference>
<gene>
    <name evidence="1" type="ORF">LTRI10_LOCUS3520</name>
</gene>
<sequence>MVTAGDANERKWPYGQWLRGKEARRDEMVGYETAETEVRQHRVFRRRKRRQDSGDCPDGGECRSGFRVGRRKWARK</sequence>
<evidence type="ECO:0000313" key="1">
    <source>
        <dbReference type="EMBL" id="CAL1355780.1"/>
    </source>
</evidence>